<dbReference type="Gene3D" id="2.60.40.2630">
    <property type="match status" value="1"/>
</dbReference>
<dbReference type="InterPro" id="IPR025049">
    <property type="entry name" value="Mfa-like_1"/>
</dbReference>
<dbReference type="EMBL" id="AP023322">
    <property type="protein sequence ID" value="BCI61733.1"/>
    <property type="molecule type" value="Genomic_DNA"/>
</dbReference>
<dbReference type="CDD" id="cd13120">
    <property type="entry name" value="BF2867_like_N"/>
    <property type="match status" value="1"/>
</dbReference>
<dbReference type="AlphaFoldDB" id="A0A7G1HRZ0"/>
<dbReference type="CDD" id="cd13121">
    <property type="entry name" value="BF2867_like_C"/>
    <property type="match status" value="1"/>
</dbReference>
<gene>
    <name evidence="1" type="ORF">Cop2CBH44_00860</name>
</gene>
<dbReference type="RefSeq" id="WP_200755289.1">
    <property type="nucleotide sequence ID" value="NZ_AP023322.1"/>
</dbReference>
<dbReference type="KEGG" id="copr:Cop2CBH44_00860"/>
<evidence type="ECO:0000313" key="1">
    <source>
        <dbReference type="EMBL" id="BCI61733.1"/>
    </source>
</evidence>
<reference evidence="2" key="1">
    <citation type="submission" date="2020-07" db="EMBL/GenBank/DDBJ databases">
        <title>Complete genome sequencing of Coprobacter sp. strain 2CBH44.</title>
        <authorList>
            <person name="Sakamoto M."/>
            <person name="Murakami T."/>
            <person name="Mori H."/>
        </authorList>
    </citation>
    <scope>NUCLEOTIDE SEQUENCE [LARGE SCALE GENOMIC DNA]</scope>
    <source>
        <strain evidence="2">2CBH44</strain>
    </source>
</reference>
<dbReference type="PROSITE" id="PS51257">
    <property type="entry name" value="PROKAR_LIPOPROTEIN"/>
    <property type="match status" value="1"/>
</dbReference>
<dbReference type="Pfam" id="PF13149">
    <property type="entry name" value="Mfa_like_1"/>
    <property type="match status" value="1"/>
</dbReference>
<protein>
    <recommendedName>
        <fullName evidence="3">Fimbrillin family protein</fullName>
    </recommendedName>
</protein>
<evidence type="ECO:0000313" key="2">
    <source>
        <dbReference type="Proteomes" id="UP000594042"/>
    </source>
</evidence>
<dbReference type="Proteomes" id="UP000594042">
    <property type="component" value="Chromosome"/>
</dbReference>
<evidence type="ECO:0008006" key="3">
    <source>
        <dbReference type="Google" id="ProtNLM"/>
    </source>
</evidence>
<keyword evidence="2" id="KW-1185">Reference proteome</keyword>
<proteinExistence type="predicted"/>
<name>A0A7G1HRZ0_9BACT</name>
<sequence length="321" mass="34290">MKKSLFVLGVAAAVLTGCSQSEVTDIAESSAIKFSKAFVGNPTKSATVVDNDNIQSFYVYAYKNEDALLTNENVYLQNGLWAYDNIKIWDNAATYSFAAYSNGGTAKGAGSLENVSYDKDAGTLKISSYTAGGDDDLLASISTETLAEANTPVAFTFKHVLSMVKFTVKSGLGNDKELVINNLTVEAGKIQNNGDLTYSTAATNWELAQSGQTYASLSAADLNATTETPAEAEFTVLPQDVSGGFTVTIEATITPEGESAINKTFTATIPADNAKWKVGNRYNYIATINATDMNIIEFDAPKVDDWNNILPGTDVDVTEQN</sequence>
<organism evidence="1 2">
    <name type="scientific">Coprobacter secundus subsp. similis</name>
    <dbReference type="NCBI Taxonomy" id="2751153"/>
    <lineage>
        <taxon>Bacteria</taxon>
        <taxon>Pseudomonadati</taxon>
        <taxon>Bacteroidota</taxon>
        <taxon>Bacteroidia</taxon>
        <taxon>Bacteroidales</taxon>
        <taxon>Barnesiellaceae</taxon>
        <taxon>Coprobacter</taxon>
    </lineage>
</organism>
<accession>A0A7G1HRZ0</accession>